<dbReference type="Proteomes" id="UP001158598">
    <property type="component" value="Chromosome"/>
</dbReference>
<sequence>MMLYHLSKPLICGTLLSAVPVVLADPTPPSPPATPFPVFPEPPFIPSAASSQRNEHRPFQKTIRFTIGNEEKEGYAEIPVAGRQRLVIEHVSALVQGPAGQKYFASLRTTIQRNETAWHYLVLSQQYAGAGVDVYAASQPIRAYADPDEFPIRFSVSRGLDDTGTVSVDATISGYLVDR</sequence>
<dbReference type="AlphaFoldDB" id="A0AA35XYW0"/>
<organism evidence="2 3">
    <name type="scientific">Methylococcus capsulatus</name>
    <dbReference type="NCBI Taxonomy" id="414"/>
    <lineage>
        <taxon>Bacteria</taxon>
        <taxon>Pseudomonadati</taxon>
        <taxon>Pseudomonadota</taxon>
        <taxon>Gammaproteobacteria</taxon>
        <taxon>Methylococcales</taxon>
        <taxon>Methylococcaceae</taxon>
        <taxon>Methylococcus</taxon>
    </lineage>
</organism>
<feature type="chain" id="PRO_5041275699" description="Lipoprotein" evidence="1">
    <location>
        <begin position="25"/>
        <end position="179"/>
    </location>
</feature>
<dbReference type="EMBL" id="OX458332">
    <property type="protein sequence ID" value="CAI8834014.1"/>
    <property type="molecule type" value="Genomic_DNA"/>
</dbReference>
<name>A0AA35XYW0_METCP</name>
<feature type="signal peptide" evidence="1">
    <location>
        <begin position="1"/>
        <end position="24"/>
    </location>
</feature>
<reference evidence="2" key="1">
    <citation type="submission" date="2023-03" db="EMBL/GenBank/DDBJ databases">
        <authorList>
            <person name="Pearce D."/>
        </authorList>
    </citation>
    <scope>NUCLEOTIDE SEQUENCE</scope>
    <source>
        <strain evidence="2">Mc</strain>
    </source>
</reference>
<keyword evidence="1" id="KW-0732">Signal</keyword>
<gene>
    <name evidence="2" type="ORF">MCNOR_2187</name>
</gene>
<evidence type="ECO:0000256" key="1">
    <source>
        <dbReference type="SAM" id="SignalP"/>
    </source>
</evidence>
<evidence type="ECO:0000313" key="2">
    <source>
        <dbReference type="EMBL" id="CAI8834014.1"/>
    </source>
</evidence>
<evidence type="ECO:0008006" key="4">
    <source>
        <dbReference type="Google" id="ProtNLM"/>
    </source>
</evidence>
<protein>
    <recommendedName>
        <fullName evidence="4">Lipoprotein</fullName>
    </recommendedName>
</protein>
<evidence type="ECO:0000313" key="3">
    <source>
        <dbReference type="Proteomes" id="UP001158598"/>
    </source>
</evidence>
<proteinExistence type="predicted"/>
<accession>A0AA35XYW0</accession>